<protein>
    <submittedName>
        <fullName evidence="7">CD209 antigen-like protein E isoform X2</fullName>
    </submittedName>
</protein>
<dbReference type="Pfam" id="PF00059">
    <property type="entry name" value="Lectin_C"/>
    <property type="match status" value="1"/>
</dbReference>
<keyword evidence="2" id="KW-1015">Disulfide bond</keyword>
<dbReference type="AlphaFoldDB" id="A0AAV1ND04"/>
<keyword evidence="5" id="KW-0812">Transmembrane</keyword>
<dbReference type="SUPFAM" id="SSF56436">
    <property type="entry name" value="C-type lectin-like"/>
    <property type="match status" value="1"/>
</dbReference>
<proteinExistence type="predicted"/>
<evidence type="ECO:0000256" key="3">
    <source>
        <dbReference type="SAM" id="Coils"/>
    </source>
</evidence>
<dbReference type="InterPro" id="IPR050111">
    <property type="entry name" value="C-type_lectin/snaclec_domain"/>
</dbReference>
<feature type="transmembrane region" description="Helical" evidence="5">
    <location>
        <begin position="37"/>
        <end position="61"/>
    </location>
</feature>
<dbReference type="InterPro" id="IPR016186">
    <property type="entry name" value="C-type_lectin-like/link_sf"/>
</dbReference>
<keyword evidence="5" id="KW-0472">Membrane</keyword>
<dbReference type="InterPro" id="IPR033989">
    <property type="entry name" value="CD209-like_CTLD"/>
</dbReference>
<dbReference type="PANTHER" id="PTHR22803">
    <property type="entry name" value="MANNOSE, PHOSPHOLIPASE, LECTIN RECEPTOR RELATED"/>
    <property type="match status" value="1"/>
</dbReference>
<organism evidence="7 8">
    <name type="scientific">Scomber scombrus</name>
    <name type="common">Atlantic mackerel</name>
    <name type="synonym">Scomber vernalis</name>
    <dbReference type="NCBI Taxonomy" id="13677"/>
    <lineage>
        <taxon>Eukaryota</taxon>
        <taxon>Metazoa</taxon>
        <taxon>Chordata</taxon>
        <taxon>Craniata</taxon>
        <taxon>Vertebrata</taxon>
        <taxon>Euteleostomi</taxon>
        <taxon>Actinopterygii</taxon>
        <taxon>Neopterygii</taxon>
        <taxon>Teleostei</taxon>
        <taxon>Neoteleostei</taxon>
        <taxon>Acanthomorphata</taxon>
        <taxon>Pelagiaria</taxon>
        <taxon>Scombriformes</taxon>
        <taxon>Scombridae</taxon>
        <taxon>Scomber</taxon>
    </lineage>
</organism>
<keyword evidence="3" id="KW-0175">Coiled coil</keyword>
<name>A0AAV1ND04_SCOSC</name>
<evidence type="ECO:0000313" key="8">
    <source>
        <dbReference type="Proteomes" id="UP001314229"/>
    </source>
</evidence>
<dbReference type="InterPro" id="IPR018378">
    <property type="entry name" value="C-type_lectin_CS"/>
</dbReference>
<keyword evidence="1" id="KW-0430">Lectin</keyword>
<comment type="caution">
    <text evidence="7">The sequence shown here is derived from an EMBL/GenBank/DDBJ whole genome shotgun (WGS) entry which is preliminary data.</text>
</comment>
<dbReference type="CDD" id="cd03590">
    <property type="entry name" value="CLECT_DC-SIGN_like"/>
    <property type="match status" value="1"/>
</dbReference>
<sequence length="306" mass="34329">MISNDDCSTDGKSLYHNTGNKGSMSTVRVGSRSLPMYPLVIVCLGLLNTVLLLAAVVIGIYCGVVNEEDPSHHITTEMLSTEVKQLQIMQSEANKAVEEVQKNVKKEMQSHQNLKLQIEQSKILSDDLQRQIETLQVEQAVLQASSSDISDSCGRCPFGWFLLNTTCYFLSNSETIPLKSWPDSRTDCIHRGADLVVINNFEEQVNLYEFLPKVASGQPWWGKGQGVWIGFTDIQTEGTWAWVNNVTQLDQGYWIDGEPNNHGILGEHCAATVKLDRPTKTWYDASCENTKQWLCEMAPNNKLWSP</sequence>
<feature type="domain" description="C-type lectin" evidence="6">
    <location>
        <begin position="163"/>
        <end position="296"/>
    </location>
</feature>
<dbReference type="GO" id="GO:0030246">
    <property type="term" value="F:carbohydrate binding"/>
    <property type="evidence" value="ECO:0007669"/>
    <property type="project" value="UniProtKB-KW"/>
</dbReference>
<dbReference type="PROSITE" id="PS50041">
    <property type="entry name" value="C_TYPE_LECTIN_2"/>
    <property type="match status" value="1"/>
</dbReference>
<dbReference type="EMBL" id="CAWUFR010000027">
    <property type="protein sequence ID" value="CAK6957072.1"/>
    <property type="molecule type" value="Genomic_DNA"/>
</dbReference>
<keyword evidence="5" id="KW-1133">Transmembrane helix</keyword>
<evidence type="ECO:0000259" key="6">
    <source>
        <dbReference type="PROSITE" id="PS50041"/>
    </source>
</evidence>
<keyword evidence="8" id="KW-1185">Reference proteome</keyword>
<reference evidence="7 8" key="1">
    <citation type="submission" date="2024-01" db="EMBL/GenBank/DDBJ databases">
        <authorList>
            <person name="Alioto T."/>
            <person name="Alioto T."/>
            <person name="Gomez Garrido J."/>
        </authorList>
    </citation>
    <scope>NUCLEOTIDE SEQUENCE [LARGE SCALE GENOMIC DNA]</scope>
</reference>
<evidence type="ECO:0000313" key="7">
    <source>
        <dbReference type="EMBL" id="CAK6957072.1"/>
    </source>
</evidence>
<dbReference type="Proteomes" id="UP001314229">
    <property type="component" value="Unassembled WGS sequence"/>
</dbReference>
<gene>
    <name evidence="7" type="ORF">FSCOSCO3_A009647</name>
</gene>
<feature type="region of interest" description="Disordered" evidence="4">
    <location>
        <begin position="1"/>
        <end position="22"/>
    </location>
</feature>
<evidence type="ECO:0000256" key="1">
    <source>
        <dbReference type="ARBA" id="ARBA00022734"/>
    </source>
</evidence>
<dbReference type="InterPro" id="IPR001304">
    <property type="entry name" value="C-type_lectin-like"/>
</dbReference>
<evidence type="ECO:0000256" key="2">
    <source>
        <dbReference type="ARBA" id="ARBA00023157"/>
    </source>
</evidence>
<feature type="coiled-coil region" evidence="3">
    <location>
        <begin position="83"/>
        <end position="145"/>
    </location>
</feature>
<dbReference type="PROSITE" id="PS00615">
    <property type="entry name" value="C_TYPE_LECTIN_1"/>
    <property type="match status" value="1"/>
</dbReference>
<accession>A0AAV1ND04</accession>
<dbReference type="InterPro" id="IPR016187">
    <property type="entry name" value="CTDL_fold"/>
</dbReference>
<evidence type="ECO:0000256" key="5">
    <source>
        <dbReference type="SAM" id="Phobius"/>
    </source>
</evidence>
<dbReference type="SMART" id="SM00034">
    <property type="entry name" value="CLECT"/>
    <property type="match status" value="1"/>
</dbReference>
<evidence type="ECO:0000256" key="4">
    <source>
        <dbReference type="SAM" id="MobiDB-lite"/>
    </source>
</evidence>
<dbReference type="Gene3D" id="3.10.100.10">
    <property type="entry name" value="Mannose-Binding Protein A, subunit A"/>
    <property type="match status" value="1"/>
</dbReference>